<keyword evidence="1" id="KW-1133">Transmembrane helix</keyword>
<dbReference type="EMBL" id="JJPO01000087">
    <property type="protein sequence ID" value="KKG72661.1"/>
    <property type="molecule type" value="Genomic_DNA"/>
</dbReference>
<feature type="transmembrane region" description="Helical" evidence="1">
    <location>
        <begin position="20"/>
        <end position="37"/>
    </location>
</feature>
<evidence type="ECO:0000313" key="2">
    <source>
        <dbReference type="EMBL" id="KKG72661.1"/>
    </source>
</evidence>
<proteinExistence type="predicted"/>
<sequence>MELFYKIFKEKLDLDKIPCPTTLQFFVYGFFVNIIILSRTLKLFYSYGENASVTAVDATGFTSSYASHYYSEPVSKLYAI</sequence>
<dbReference type="PATRIC" id="fig|2209.43.peg.876"/>
<gene>
    <name evidence="2" type="ORF">DU63_04090</name>
</gene>
<evidence type="ECO:0000313" key="3">
    <source>
        <dbReference type="Proteomes" id="UP000034001"/>
    </source>
</evidence>
<organism evidence="2 3">
    <name type="scientific">Methanosarcina mazei</name>
    <name type="common">Methanosarcina frisia</name>
    <dbReference type="NCBI Taxonomy" id="2209"/>
    <lineage>
        <taxon>Archaea</taxon>
        <taxon>Methanobacteriati</taxon>
        <taxon>Methanobacteriota</taxon>
        <taxon>Stenosarchaea group</taxon>
        <taxon>Methanomicrobia</taxon>
        <taxon>Methanosarcinales</taxon>
        <taxon>Methanosarcinaceae</taxon>
        <taxon>Methanosarcina</taxon>
    </lineage>
</organism>
<protein>
    <submittedName>
        <fullName evidence="2">Uncharacterized protein</fullName>
    </submittedName>
</protein>
<keyword evidence="1" id="KW-0812">Transmembrane</keyword>
<keyword evidence="1" id="KW-0472">Membrane</keyword>
<reference evidence="2 3" key="1">
    <citation type="journal article" date="2015" name="ISME J.">
        <title>Genomic and phenotypic differentiation among Methanosarcina mazei populations from Columbia River sediment.</title>
        <authorList>
            <person name="Youngblut N.D."/>
            <person name="Wirth J.S."/>
            <person name="Henriksen J.R."/>
            <person name="Smith M."/>
            <person name="Simon H."/>
            <person name="Metcalf W.W."/>
            <person name="Whitaker R.J."/>
        </authorList>
    </citation>
    <scope>NUCLEOTIDE SEQUENCE [LARGE SCALE GENOMIC DNA]</scope>
    <source>
        <strain evidence="2 3">3.H.A.2.1</strain>
    </source>
</reference>
<name>A0A0F8H7R9_METMZ</name>
<evidence type="ECO:0000256" key="1">
    <source>
        <dbReference type="SAM" id="Phobius"/>
    </source>
</evidence>
<accession>A0A0F8H7R9</accession>
<comment type="caution">
    <text evidence="2">The sequence shown here is derived from an EMBL/GenBank/DDBJ whole genome shotgun (WGS) entry which is preliminary data.</text>
</comment>
<dbReference type="AlphaFoldDB" id="A0A0F8H7R9"/>
<dbReference type="Proteomes" id="UP000034001">
    <property type="component" value="Unassembled WGS sequence"/>
</dbReference>